<gene>
    <name evidence="2" type="ORF">RhiirA1_404966</name>
</gene>
<feature type="non-terminal residue" evidence="2">
    <location>
        <position position="155"/>
    </location>
</feature>
<feature type="non-terminal residue" evidence="2">
    <location>
        <position position="1"/>
    </location>
</feature>
<feature type="region of interest" description="Disordered" evidence="1">
    <location>
        <begin position="1"/>
        <end position="73"/>
    </location>
</feature>
<dbReference type="Proteomes" id="UP000232688">
    <property type="component" value="Unassembled WGS sequence"/>
</dbReference>
<name>A0A2N0QMZ3_9GLOM</name>
<evidence type="ECO:0000313" key="3">
    <source>
        <dbReference type="Proteomes" id="UP000232688"/>
    </source>
</evidence>
<dbReference type="EMBL" id="LLXH01005809">
    <property type="protein sequence ID" value="PKC52415.1"/>
    <property type="molecule type" value="Genomic_DNA"/>
</dbReference>
<dbReference type="VEuPathDB" id="FungiDB:RhiirFUN_010961"/>
<organism evidence="2 3">
    <name type="scientific">Rhizophagus irregularis</name>
    <dbReference type="NCBI Taxonomy" id="588596"/>
    <lineage>
        <taxon>Eukaryota</taxon>
        <taxon>Fungi</taxon>
        <taxon>Fungi incertae sedis</taxon>
        <taxon>Mucoromycota</taxon>
        <taxon>Glomeromycotina</taxon>
        <taxon>Glomeromycetes</taxon>
        <taxon>Glomerales</taxon>
        <taxon>Glomeraceae</taxon>
        <taxon>Rhizophagus</taxon>
    </lineage>
</organism>
<comment type="caution">
    <text evidence="2">The sequence shown here is derived from an EMBL/GenBank/DDBJ whole genome shotgun (WGS) entry which is preliminary data.</text>
</comment>
<accession>A0A2N0QMZ3</accession>
<feature type="compositionally biased region" description="Basic residues" evidence="1">
    <location>
        <begin position="56"/>
        <end position="65"/>
    </location>
</feature>
<feature type="region of interest" description="Disordered" evidence="1">
    <location>
        <begin position="85"/>
        <end position="105"/>
    </location>
</feature>
<feature type="compositionally biased region" description="Acidic residues" evidence="1">
    <location>
        <begin position="93"/>
        <end position="104"/>
    </location>
</feature>
<feature type="compositionally biased region" description="Polar residues" evidence="1">
    <location>
        <begin position="35"/>
        <end position="46"/>
    </location>
</feature>
<evidence type="ECO:0000313" key="2">
    <source>
        <dbReference type="EMBL" id="PKC52415.1"/>
    </source>
</evidence>
<evidence type="ECO:0000256" key="1">
    <source>
        <dbReference type="SAM" id="MobiDB-lite"/>
    </source>
</evidence>
<dbReference type="AlphaFoldDB" id="A0A2N0QMZ3"/>
<protein>
    <submittedName>
        <fullName evidence="2">Uncharacterized protein</fullName>
    </submittedName>
</protein>
<sequence length="155" mass="17382">KAPTKQKAKNVPDKKPRKTAQQSGNVNLKKKDQKSSTSAKKQANSTKDPLKDSKSQKLKSNKKSRNKGDIEEYNAEDFADVAKIVNKDKDRDDINEDKSEDDENNGTVAFFTSKLQVPKIIYTTVPVEYPETSLEGVATIYNVTGWKNHMDAFSD</sequence>
<reference evidence="2 3" key="2">
    <citation type="submission" date="2017-10" db="EMBL/GenBank/DDBJ databases">
        <title>Genome analyses suggest a sexual origin of heterokaryosis in a supposedly ancient asexual fungus.</title>
        <authorList>
            <person name="Corradi N."/>
            <person name="Sedzielewska K."/>
            <person name="Noel J."/>
            <person name="Charron P."/>
            <person name="Farinelli L."/>
            <person name="Marton T."/>
            <person name="Kruger M."/>
            <person name="Pelin A."/>
            <person name="Brachmann A."/>
            <person name="Corradi N."/>
        </authorList>
    </citation>
    <scope>NUCLEOTIDE SEQUENCE [LARGE SCALE GENOMIC DNA]</scope>
    <source>
        <strain evidence="2 3">A1</strain>
    </source>
</reference>
<reference evidence="2 3" key="1">
    <citation type="submission" date="2017-10" db="EMBL/GenBank/DDBJ databases">
        <title>Extensive intraspecific genome diversity in a model arbuscular mycorrhizal fungus.</title>
        <authorList>
            <person name="Chen E.C.H."/>
            <person name="Morin E."/>
            <person name="Baudet D."/>
            <person name="Noel J."/>
            <person name="Ndikumana S."/>
            <person name="Charron P."/>
            <person name="St-Onge C."/>
            <person name="Giorgi J."/>
            <person name="Grigoriev I.V."/>
            <person name="Roux C."/>
            <person name="Martin F.M."/>
            <person name="Corradi N."/>
        </authorList>
    </citation>
    <scope>NUCLEOTIDE SEQUENCE [LARGE SCALE GENOMIC DNA]</scope>
    <source>
        <strain evidence="2 3">A1</strain>
    </source>
</reference>
<proteinExistence type="predicted"/>
<dbReference type="VEuPathDB" id="FungiDB:RhiirA1_404966"/>